<gene>
    <name evidence="2" type="ORF">METZ01_LOCUS44827</name>
</gene>
<dbReference type="Pfam" id="PF17384">
    <property type="entry name" value="DUF150_C"/>
    <property type="match status" value="1"/>
</dbReference>
<accession>A0A381RSV7</accession>
<dbReference type="GO" id="GO:0006412">
    <property type="term" value="P:translation"/>
    <property type="evidence" value="ECO:0007669"/>
    <property type="project" value="TreeGrafter"/>
</dbReference>
<sequence>MSRLTKIVEKNLLPEMVLMNIVEDPHGHLVRVVVDGERPITISETAELIRKIKASEDMMVEYPDGLRIEVTTPGLDQPLEEPFQYRKNRSRMLDIVFEDGEVNPKTVTGKVISANDCCVTVDHDGRELILDYSQIKTAKVKLEFN</sequence>
<proteinExistence type="inferred from homology"/>
<feature type="domain" description="Ribosome maturation factor RimP C-terminal" evidence="1">
    <location>
        <begin position="82"/>
        <end position="144"/>
    </location>
</feature>
<dbReference type="SUPFAM" id="SSF75420">
    <property type="entry name" value="YhbC-like, N-terminal domain"/>
    <property type="match status" value="1"/>
</dbReference>
<dbReference type="PANTHER" id="PTHR33867">
    <property type="entry name" value="RIBOSOME MATURATION FACTOR RIMP"/>
    <property type="match status" value="1"/>
</dbReference>
<evidence type="ECO:0000259" key="1">
    <source>
        <dbReference type="Pfam" id="PF17384"/>
    </source>
</evidence>
<evidence type="ECO:0000313" key="2">
    <source>
        <dbReference type="EMBL" id="SUZ91973.1"/>
    </source>
</evidence>
<name>A0A381RSV7_9ZZZZ</name>
<protein>
    <recommendedName>
        <fullName evidence="1">Ribosome maturation factor RimP C-terminal domain-containing protein</fullName>
    </recommendedName>
</protein>
<dbReference type="HAMAP" id="MF_01077">
    <property type="entry name" value="RimP"/>
    <property type="match status" value="1"/>
</dbReference>
<dbReference type="PANTHER" id="PTHR33867:SF1">
    <property type="entry name" value="RIBOSOME MATURATION FACTOR RIMP"/>
    <property type="match status" value="1"/>
</dbReference>
<dbReference type="EMBL" id="UINC01002021">
    <property type="protein sequence ID" value="SUZ91973.1"/>
    <property type="molecule type" value="Genomic_DNA"/>
</dbReference>
<dbReference type="GO" id="GO:0005829">
    <property type="term" value="C:cytosol"/>
    <property type="evidence" value="ECO:0007669"/>
    <property type="project" value="TreeGrafter"/>
</dbReference>
<dbReference type="InterPro" id="IPR003728">
    <property type="entry name" value="Ribosome_maturation_RimP"/>
</dbReference>
<dbReference type="InterPro" id="IPR035956">
    <property type="entry name" value="RimP_N_sf"/>
</dbReference>
<dbReference type="AlphaFoldDB" id="A0A381RSV7"/>
<organism evidence="2">
    <name type="scientific">marine metagenome</name>
    <dbReference type="NCBI Taxonomy" id="408172"/>
    <lineage>
        <taxon>unclassified sequences</taxon>
        <taxon>metagenomes</taxon>
        <taxon>ecological metagenomes</taxon>
    </lineage>
</organism>
<reference evidence="2" key="1">
    <citation type="submission" date="2018-05" db="EMBL/GenBank/DDBJ databases">
        <authorList>
            <person name="Lanie J.A."/>
            <person name="Ng W.-L."/>
            <person name="Kazmierczak K.M."/>
            <person name="Andrzejewski T.M."/>
            <person name="Davidsen T.M."/>
            <person name="Wayne K.J."/>
            <person name="Tettelin H."/>
            <person name="Glass J.I."/>
            <person name="Rusch D."/>
            <person name="Podicherti R."/>
            <person name="Tsui H.-C.T."/>
            <person name="Winkler M.E."/>
        </authorList>
    </citation>
    <scope>NUCLEOTIDE SEQUENCE</scope>
</reference>
<dbReference type="GO" id="GO:0000028">
    <property type="term" value="P:ribosomal small subunit assembly"/>
    <property type="evidence" value="ECO:0007669"/>
    <property type="project" value="TreeGrafter"/>
</dbReference>
<dbReference type="InterPro" id="IPR028998">
    <property type="entry name" value="RimP_C"/>
</dbReference>